<evidence type="ECO:0000313" key="2">
    <source>
        <dbReference type="EMBL" id="CAB9522871.1"/>
    </source>
</evidence>
<evidence type="ECO:0000256" key="1">
    <source>
        <dbReference type="SAM" id="SignalP"/>
    </source>
</evidence>
<name>A0A9N8EP30_9STRA</name>
<organism evidence="2 3">
    <name type="scientific">Seminavis robusta</name>
    <dbReference type="NCBI Taxonomy" id="568900"/>
    <lineage>
        <taxon>Eukaryota</taxon>
        <taxon>Sar</taxon>
        <taxon>Stramenopiles</taxon>
        <taxon>Ochrophyta</taxon>
        <taxon>Bacillariophyta</taxon>
        <taxon>Bacillariophyceae</taxon>
        <taxon>Bacillariophycidae</taxon>
        <taxon>Naviculales</taxon>
        <taxon>Naviculaceae</taxon>
        <taxon>Seminavis</taxon>
    </lineage>
</organism>
<sequence length="134" mass="14632">MMKVILVSLLAATAAAFSVVPAVNSKTSKTALFYYNYQDHSHFDVTGKQGIEMTETSGVALVQGGSDIGYAMGAEWPECDVDDLNCMAIEPECDVIGEQGCLVNMEQIGTYRVQGGTHNEWTTGKWSLPHYNQF</sequence>
<gene>
    <name evidence="2" type="ORF">SEMRO_1351_G265260.1</name>
</gene>
<protein>
    <submittedName>
        <fullName evidence="2">Uncharacterized protein</fullName>
    </submittedName>
</protein>
<feature type="signal peptide" evidence="1">
    <location>
        <begin position="1"/>
        <end position="16"/>
    </location>
</feature>
<keyword evidence="1" id="KW-0732">Signal</keyword>
<reference evidence="2" key="1">
    <citation type="submission" date="2020-06" db="EMBL/GenBank/DDBJ databases">
        <authorList>
            <consortium name="Plant Systems Biology data submission"/>
        </authorList>
    </citation>
    <scope>NUCLEOTIDE SEQUENCE</scope>
    <source>
        <strain evidence="2">D6</strain>
    </source>
</reference>
<feature type="chain" id="PRO_5040184391" evidence="1">
    <location>
        <begin position="17"/>
        <end position="134"/>
    </location>
</feature>
<dbReference type="AlphaFoldDB" id="A0A9N8EP30"/>
<accession>A0A9N8EP30</accession>
<proteinExistence type="predicted"/>
<dbReference type="Proteomes" id="UP001153069">
    <property type="component" value="Unassembled WGS sequence"/>
</dbReference>
<dbReference type="EMBL" id="CAICTM010001349">
    <property type="protein sequence ID" value="CAB9522871.1"/>
    <property type="molecule type" value="Genomic_DNA"/>
</dbReference>
<keyword evidence="3" id="KW-1185">Reference proteome</keyword>
<evidence type="ECO:0000313" key="3">
    <source>
        <dbReference type="Proteomes" id="UP001153069"/>
    </source>
</evidence>
<comment type="caution">
    <text evidence="2">The sequence shown here is derived from an EMBL/GenBank/DDBJ whole genome shotgun (WGS) entry which is preliminary data.</text>
</comment>